<accession>A0AAW9SCZ1</accession>
<feature type="transmembrane region" description="Helical" evidence="1">
    <location>
        <begin position="107"/>
        <end position="124"/>
    </location>
</feature>
<gene>
    <name evidence="2" type="ORF">AAG747_25365</name>
</gene>
<keyword evidence="3" id="KW-1185">Reference proteome</keyword>
<keyword evidence="1" id="KW-1133">Transmembrane helix</keyword>
<keyword evidence="1" id="KW-0472">Membrane</keyword>
<dbReference type="AlphaFoldDB" id="A0AAW9SCZ1"/>
<keyword evidence="1" id="KW-0812">Transmembrane</keyword>
<evidence type="ECO:0000313" key="3">
    <source>
        <dbReference type="Proteomes" id="UP001403385"/>
    </source>
</evidence>
<proteinExistence type="predicted"/>
<feature type="transmembrane region" description="Helical" evidence="1">
    <location>
        <begin position="70"/>
        <end position="95"/>
    </location>
</feature>
<organism evidence="2 3">
    <name type="scientific">Rapidithrix thailandica</name>
    <dbReference type="NCBI Taxonomy" id="413964"/>
    <lineage>
        <taxon>Bacteria</taxon>
        <taxon>Pseudomonadati</taxon>
        <taxon>Bacteroidota</taxon>
        <taxon>Cytophagia</taxon>
        <taxon>Cytophagales</taxon>
        <taxon>Flammeovirgaceae</taxon>
        <taxon>Rapidithrix</taxon>
    </lineage>
</organism>
<protein>
    <recommendedName>
        <fullName evidence="4">DUF3592 domain-containing protein</fullName>
    </recommendedName>
</protein>
<dbReference type="Proteomes" id="UP001403385">
    <property type="component" value="Unassembled WGS sequence"/>
</dbReference>
<dbReference type="RefSeq" id="WP_346824053.1">
    <property type="nucleotide sequence ID" value="NZ_JBDKWZ010000021.1"/>
</dbReference>
<name>A0AAW9SCZ1_9BACT</name>
<dbReference type="EMBL" id="JBDKWZ010000021">
    <property type="protein sequence ID" value="MEN7551272.1"/>
    <property type="molecule type" value="Genomic_DNA"/>
</dbReference>
<evidence type="ECO:0000313" key="2">
    <source>
        <dbReference type="EMBL" id="MEN7551272.1"/>
    </source>
</evidence>
<evidence type="ECO:0000256" key="1">
    <source>
        <dbReference type="SAM" id="Phobius"/>
    </source>
</evidence>
<feature type="transmembrane region" description="Helical" evidence="1">
    <location>
        <begin position="27"/>
        <end position="44"/>
    </location>
</feature>
<comment type="caution">
    <text evidence="2">The sequence shown here is derived from an EMBL/GenBank/DDBJ whole genome shotgun (WGS) entry which is preliminary data.</text>
</comment>
<reference evidence="2 3" key="1">
    <citation type="submission" date="2024-04" db="EMBL/GenBank/DDBJ databases">
        <title>Novel genus in family Flammeovirgaceae.</title>
        <authorList>
            <person name="Nguyen T.H."/>
            <person name="Vuong T.Q."/>
            <person name="Le H."/>
            <person name="Kim S.-G."/>
        </authorList>
    </citation>
    <scope>NUCLEOTIDE SEQUENCE [LARGE SCALE GENOMIC DNA]</scope>
    <source>
        <strain evidence="2 3">JCM 23209</strain>
    </source>
</reference>
<sequence length="221" mass="26329">MKEVKEILVKKIKQSLQPKSLRKTCKLLLFYGTLIGLFIYYYHFPKEPFSHTESIHISNGDEALLGEYTYGYFTFFMSLFLFVFVLYFLFFSLIARRRKLSYITDTFSLFHVIMIFFLGLFLFLKLEQFLNLLGISTYYKVERTAISQKDVNKYNLSGSRGESKKITDYDIEYPTTHYKKGYKRVTIWKGDWEKLEEGDSLLIYYYRGHFNGVTQVTLKKD</sequence>
<evidence type="ECO:0008006" key="4">
    <source>
        <dbReference type="Google" id="ProtNLM"/>
    </source>
</evidence>